<dbReference type="AlphaFoldDB" id="A0A250KRZ6"/>
<dbReference type="Pfam" id="PF13432">
    <property type="entry name" value="TPR_16"/>
    <property type="match status" value="6"/>
</dbReference>
<feature type="signal peptide" evidence="4">
    <location>
        <begin position="1"/>
        <end position="20"/>
    </location>
</feature>
<evidence type="ECO:0000313" key="6">
    <source>
        <dbReference type="Proteomes" id="UP000266313"/>
    </source>
</evidence>
<dbReference type="InterPro" id="IPR011990">
    <property type="entry name" value="TPR-like_helical_dom_sf"/>
</dbReference>
<dbReference type="PROSITE" id="PS51257">
    <property type="entry name" value="PROKAR_LIPOPROTEIN"/>
    <property type="match status" value="1"/>
</dbReference>
<sequence length="806" mass="90586">MLIRTLALFCLLLSVTGLFTGCGGAEERKAEHLERGIKFFEERNFDKAKVEFKNVLQIDPKVSKSYFYLGQIEEARKNWRESFGFYQKAGELDPTDTGAKVKLAKLYMLARQLDQADALLNDVLSIEPGHIEARMVKAGLASLKGNQADAIDELTRIAGEQPSRAEAFLILAMLYTQQNKLDEAEKVLERGVKANPGDIPLRTGLAELSVRMKKYEKAENIYKGMVSADPANFENRKLLSEFYIQRKRWGEAEKAYREAIDVRPDDSRRYILLAEFLARTGKSDEAVAELHKAIGVYPEKSDLRFALARLYEQRKEGARAGRIYQDIVALNKRAPDALKAKNRLALLALAEGRADKATAWVDEVLEANPADRQALLLQGRIALYRKDSQKAIAAFRTLLKDQPDSWQTLNLLAAAHILDGKPALARESLEKAVAANPDGFEASKKLVEFLAAQKNYTLALEKLEEFLKRHSDHLDALVLKSEILAAAGKYSEQEFVLKGIKARFPENPAGTFLLGRFYRSQKKYDAALAEFEESLGKPGKDYEILKAIFGTCVEQGQAEKGVRRLKAVLTNDPKHGGAYQLLGLYYLGEKQEAEAVRFLNKAIESNPRWLLPYANLGAHYEQTGRPKRALEVYHRALEAVPGEPGVLMNLARVYEISGDYETAIKHYESILKANPGNMLARNNLASLLSIDESRKDRLERALELAREFDRTEEPVFWDTLAWIYYRKGEYDKALTLQLKTAEKSPGVPIFQYHLGMIYLKRGERAAAAEQLQKAVNSGREFTGLEDARTALMSAKEGSRDGARPGR</sequence>
<feature type="repeat" description="TPR" evidence="3">
    <location>
        <begin position="644"/>
        <end position="677"/>
    </location>
</feature>
<dbReference type="Proteomes" id="UP000266313">
    <property type="component" value="Chromosome"/>
</dbReference>
<keyword evidence="2 3" id="KW-0802">TPR repeat</keyword>
<gene>
    <name evidence="5" type="ORF">sS8_1764</name>
</gene>
<feature type="repeat" description="TPR" evidence="3">
    <location>
        <begin position="165"/>
        <end position="198"/>
    </location>
</feature>
<keyword evidence="6" id="KW-1185">Reference proteome</keyword>
<dbReference type="PANTHER" id="PTHR45586:SF1">
    <property type="entry name" value="LIPOPOLYSACCHARIDE ASSEMBLY PROTEIN B"/>
    <property type="match status" value="1"/>
</dbReference>
<feature type="repeat" description="TPR" evidence="3">
    <location>
        <begin position="576"/>
        <end position="609"/>
    </location>
</feature>
<reference evidence="5 6" key="1">
    <citation type="submission" date="2016-12" db="EMBL/GenBank/DDBJ databases">
        <title>Genome sequencing of Methylocaldum marinum.</title>
        <authorList>
            <person name="Takeuchi M."/>
            <person name="Kamagata Y."/>
            <person name="Hiraoka S."/>
            <person name="Oshima K."/>
            <person name="Hattori M."/>
            <person name="Iwasaki W."/>
        </authorList>
    </citation>
    <scope>NUCLEOTIDE SEQUENCE [LARGE SCALE GENOMIC DNA]</scope>
    <source>
        <strain evidence="5 6">S8</strain>
    </source>
</reference>
<dbReference type="EMBL" id="AP017928">
    <property type="protein sequence ID" value="BBA33721.1"/>
    <property type="molecule type" value="Genomic_DNA"/>
</dbReference>
<protein>
    <submittedName>
        <fullName evidence="5">Uncharacterized protein</fullName>
    </submittedName>
</protein>
<evidence type="ECO:0000256" key="2">
    <source>
        <dbReference type="ARBA" id="ARBA00022803"/>
    </source>
</evidence>
<dbReference type="Pfam" id="PF14559">
    <property type="entry name" value="TPR_19"/>
    <property type="match status" value="3"/>
</dbReference>
<dbReference type="SUPFAM" id="SSF48452">
    <property type="entry name" value="TPR-like"/>
    <property type="match status" value="3"/>
</dbReference>
<evidence type="ECO:0000313" key="5">
    <source>
        <dbReference type="EMBL" id="BBA33721.1"/>
    </source>
</evidence>
<feature type="repeat" description="TPR" evidence="3">
    <location>
        <begin position="610"/>
        <end position="643"/>
    </location>
</feature>
<evidence type="ECO:0000256" key="3">
    <source>
        <dbReference type="PROSITE-ProRule" id="PRU00339"/>
    </source>
</evidence>
<feature type="repeat" description="TPR" evidence="3">
    <location>
        <begin position="233"/>
        <end position="266"/>
    </location>
</feature>
<dbReference type="OrthoDB" id="7637125at2"/>
<proteinExistence type="predicted"/>
<organism evidence="5 6">
    <name type="scientific">Methylocaldum marinum</name>
    <dbReference type="NCBI Taxonomy" id="1432792"/>
    <lineage>
        <taxon>Bacteria</taxon>
        <taxon>Pseudomonadati</taxon>
        <taxon>Pseudomonadota</taxon>
        <taxon>Gammaproteobacteria</taxon>
        <taxon>Methylococcales</taxon>
        <taxon>Methylococcaceae</taxon>
        <taxon>Methylocaldum</taxon>
    </lineage>
</organism>
<feature type="chain" id="PRO_5012738658" evidence="4">
    <location>
        <begin position="21"/>
        <end position="806"/>
    </location>
</feature>
<dbReference type="PROSITE" id="PS50005">
    <property type="entry name" value="TPR"/>
    <property type="match status" value="8"/>
</dbReference>
<dbReference type="InterPro" id="IPR019734">
    <property type="entry name" value="TPR_rpt"/>
</dbReference>
<evidence type="ECO:0000256" key="4">
    <source>
        <dbReference type="SAM" id="SignalP"/>
    </source>
</evidence>
<name>A0A250KRZ6_9GAMM</name>
<dbReference type="KEGG" id="mmai:sS8_1764"/>
<dbReference type="InterPro" id="IPR051012">
    <property type="entry name" value="CellSynth/LPSAsmb/PSIAsmb"/>
</dbReference>
<evidence type="ECO:0000256" key="1">
    <source>
        <dbReference type="ARBA" id="ARBA00022737"/>
    </source>
</evidence>
<feature type="repeat" description="TPR" evidence="3">
    <location>
        <begin position="267"/>
        <end position="300"/>
    </location>
</feature>
<keyword evidence="4" id="KW-0732">Signal</keyword>
<dbReference type="SMART" id="SM00028">
    <property type="entry name" value="TPR"/>
    <property type="match status" value="17"/>
</dbReference>
<keyword evidence="1" id="KW-0677">Repeat</keyword>
<dbReference type="Pfam" id="PF13181">
    <property type="entry name" value="TPR_8"/>
    <property type="match status" value="1"/>
</dbReference>
<accession>A0A250KRZ6</accession>
<dbReference type="Gene3D" id="1.25.40.10">
    <property type="entry name" value="Tetratricopeptide repeat domain"/>
    <property type="match status" value="4"/>
</dbReference>
<feature type="repeat" description="TPR" evidence="3">
    <location>
        <begin position="63"/>
        <end position="96"/>
    </location>
</feature>
<dbReference type="RefSeq" id="WP_119629287.1">
    <property type="nucleotide sequence ID" value="NZ_AP017928.1"/>
</dbReference>
<feature type="repeat" description="TPR" evidence="3">
    <location>
        <begin position="29"/>
        <end position="62"/>
    </location>
</feature>
<dbReference type="PANTHER" id="PTHR45586">
    <property type="entry name" value="TPR REPEAT-CONTAINING PROTEIN PA4667"/>
    <property type="match status" value="1"/>
</dbReference>